<accession>A0A7Z7LDN3</accession>
<dbReference type="AlphaFoldDB" id="A0A7Z7LDN3"/>
<evidence type="ECO:0000313" key="2">
    <source>
        <dbReference type="Proteomes" id="UP000250796"/>
    </source>
</evidence>
<sequence length="93" mass="11169">MEGMREMKSLDGEGIDRYDDGCDGEDLERIVITDREAVFDFITHLENPLKYISFRNLKELVEMELPQMFYERRHRTRRAEEREEPSFVRRPGA</sequence>
<dbReference type="KEGG" id="minf:MESINF_0692"/>
<proteinExistence type="predicted"/>
<protein>
    <submittedName>
        <fullName evidence="1">Uncharacterized protein</fullName>
    </submittedName>
</protein>
<dbReference type="EMBL" id="LS974202">
    <property type="protein sequence ID" value="SSC12141.1"/>
    <property type="molecule type" value="Genomic_DNA"/>
</dbReference>
<evidence type="ECO:0000313" key="1">
    <source>
        <dbReference type="EMBL" id="SSC12141.1"/>
    </source>
</evidence>
<dbReference type="Proteomes" id="UP000250796">
    <property type="component" value="Chromosome MESINF"/>
</dbReference>
<reference evidence="1 2" key="1">
    <citation type="submission" date="2017-01" db="EMBL/GenBank/DDBJ databases">
        <authorList>
            <person name="Erauso G."/>
        </authorList>
    </citation>
    <scope>NUCLEOTIDE SEQUENCE [LARGE SCALE GENOMIC DNA]</scope>
    <source>
        <strain evidence="1">MESINF1</strain>
    </source>
</reference>
<gene>
    <name evidence="1" type="ORF">MESINF_0692</name>
</gene>
<organism evidence="1 2">
    <name type="scientific">Mesotoga infera</name>
    <dbReference type="NCBI Taxonomy" id="1236046"/>
    <lineage>
        <taxon>Bacteria</taxon>
        <taxon>Thermotogati</taxon>
        <taxon>Thermotogota</taxon>
        <taxon>Thermotogae</taxon>
        <taxon>Kosmotogales</taxon>
        <taxon>Kosmotogaceae</taxon>
        <taxon>Mesotoga</taxon>
    </lineage>
</organism>
<keyword evidence="2" id="KW-1185">Reference proteome</keyword>
<name>A0A7Z7LDN3_9BACT</name>